<proteinExistence type="predicted"/>
<keyword evidence="1" id="KW-0732">Signal</keyword>
<name>A0A117NIT5_PICGL</name>
<accession>A0A117NIT5</accession>
<feature type="chain" id="PRO_5007152070" evidence="1">
    <location>
        <begin position="25"/>
        <end position="55"/>
    </location>
</feature>
<feature type="signal peptide" evidence="1">
    <location>
        <begin position="1"/>
        <end position="24"/>
    </location>
</feature>
<dbReference type="AlphaFoldDB" id="A0A117NIT5"/>
<sequence>MFGWVRVALGTWLGQWVLHSWVKAYRSAGYFGLSMGEARSLPGIVARRGEVEGLS</sequence>
<evidence type="ECO:0000256" key="1">
    <source>
        <dbReference type="SAM" id="SignalP"/>
    </source>
</evidence>
<reference evidence="2" key="1">
    <citation type="journal article" date="2015" name="Genome Biol. Evol.">
        <title>Organellar Genomes of White Spruce (Picea glauca): Assembly and Annotation.</title>
        <authorList>
            <person name="Jackman S.D."/>
            <person name="Warren R.L."/>
            <person name="Gibb E.A."/>
            <person name="Vandervalk B.P."/>
            <person name="Mohamadi H."/>
            <person name="Chu J."/>
            <person name="Raymond A."/>
            <person name="Pleasance S."/>
            <person name="Coope R."/>
            <person name="Wildung M.R."/>
            <person name="Ritland C.E."/>
            <person name="Bousquet J."/>
            <person name="Jones S.J."/>
            <person name="Bohlmann J."/>
            <person name="Birol I."/>
        </authorList>
    </citation>
    <scope>NUCLEOTIDE SEQUENCE [LARGE SCALE GENOMIC DNA]</scope>
    <source>
        <tissue evidence="2">Flushing bud</tissue>
    </source>
</reference>
<gene>
    <name evidence="2" type="ORF">ABT39_MTgene325</name>
</gene>
<comment type="caution">
    <text evidence="2">The sequence shown here is derived from an EMBL/GenBank/DDBJ whole genome shotgun (WGS) entry which is preliminary data.</text>
</comment>
<keyword evidence="2" id="KW-0496">Mitochondrion</keyword>
<protein>
    <submittedName>
        <fullName evidence="2">Uncharacterized protein</fullName>
    </submittedName>
</protein>
<organism evidence="2">
    <name type="scientific">Picea glauca</name>
    <name type="common">White spruce</name>
    <name type="synonym">Pinus glauca</name>
    <dbReference type="NCBI Taxonomy" id="3330"/>
    <lineage>
        <taxon>Eukaryota</taxon>
        <taxon>Viridiplantae</taxon>
        <taxon>Streptophyta</taxon>
        <taxon>Embryophyta</taxon>
        <taxon>Tracheophyta</taxon>
        <taxon>Spermatophyta</taxon>
        <taxon>Pinopsida</taxon>
        <taxon>Pinidae</taxon>
        <taxon>Conifers I</taxon>
        <taxon>Pinales</taxon>
        <taxon>Pinaceae</taxon>
        <taxon>Picea</taxon>
    </lineage>
</organism>
<geneLocation type="mitochondrion" evidence="2"/>
<evidence type="ECO:0000313" key="2">
    <source>
        <dbReference type="EMBL" id="KUM50482.1"/>
    </source>
</evidence>
<dbReference type="EMBL" id="LKAM01000001">
    <property type="protein sequence ID" value="KUM50482.1"/>
    <property type="molecule type" value="Genomic_DNA"/>
</dbReference>